<evidence type="ECO:0000313" key="5">
    <source>
        <dbReference type="Proteomes" id="UP000077381"/>
    </source>
</evidence>
<dbReference type="AlphaFoldDB" id="A0A177HG91"/>
<dbReference type="EMBL" id="LOHS01000160">
    <property type="protein sequence ID" value="OAH10043.1"/>
    <property type="molecule type" value="Genomic_DNA"/>
</dbReference>
<evidence type="ECO:0000256" key="2">
    <source>
        <dbReference type="ARBA" id="ARBA00022723"/>
    </source>
</evidence>
<dbReference type="Proteomes" id="UP000077381">
    <property type="component" value="Unassembled WGS sequence"/>
</dbReference>
<name>A0A177HG91_9ACTN</name>
<evidence type="ECO:0000313" key="4">
    <source>
        <dbReference type="EMBL" id="OAH10043.1"/>
    </source>
</evidence>
<dbReference type="STRING" id="1716141.STSP_66380"/>
<accession>A0A177HG91</accession>
<dbReference type="PATRIC" id="fig|1716141.3.peg.7009"/>
<feature type="domain" description="DDE Tnp4" evidence="3">
    <location>
        <begin position="116"/>
        <end position="272"/>
    </location>
</feature>
<proteinExistence type="predicted"/>
<keyword evidence="5" id="KW-1185">Reference proteome</keyword>
<dbReference type="OrthoDB" id="3255673at2"/>
<sequence length="279" mass="31026">MTKTKEHAGDTVSLVYQCRLPLSTHTLTYLSDLLRRHLKAIRSRWRALPPGRIAVIVLAVLRHDQRLADMAGGNDISATTIRRWRDELIHLLAAKAPRLDRALKKIARRGGEVVLIDGTLIPTQRRTGKANRPNYSGKHRRHGLHVIALTDERGRLVWISAARPGRTHDITAARRDRILAHLRAAGLGALADLGFIGLADDGDDPVVVTGFKATRARRLAPAEKEANRVLAAGRVPVERGFAHLKNWRILTKLRTDPARATHLFRALLVLTNIEATTDN</sequence>
<protein>
    <submittedName>
        <fullName evidence="4">Transposase DDE domain protein</fullName>
    </submittedName>
</protein>
<dbReference type="InterPro" id="IPR027806">
    <property type="entry name" value="HARBI1_dom"/>
</dbReference>
<comment type="cofactor">
    <cofactor evidence="1">
        <name>a divalent metal cation</name>
        <dbReference type="ChEBI" id="CHEBI:60240"/>
    </cofactor>
</comment>
<keyword evidence="2" id="KW-0479">Metal-binding</keyword>
<evidence type="ECO:0000259" key="3">
    <source>
        <dbReference type="Pfam" id="PF13359"/>
    </source>
</evidence>
<reference evidence="4 5" key="1">
    <citation type="submission" date="2015-12" db="EMBL/GenBank/DDBJ databases">
        <title>Genome sequence of Streptomyces sp. G25.</title>
        <authorList>
            <person name="Poehlein A."/>
            <person name="Roettig A."/>
            <person name="Hiessl S."/>
            <person name="Hauschild P."/>
            <person name="Schauer J."/>
            <person name="Madkour M.H."/>
            <person name="Al-Ansari A.M."/>
            <person name="Almakishah N.H."/>
            <person name="Steinbuechel A."/>
            <person name="Daniel R."/>
        </authorList>
    </citation>
    <scope>NUCLEOTIDE SEQUENCE [LARGE SCALE GENOMIC DNA]</scope>
    <source>
        <strain evidence="5">G25(2015)</strain>
    </source>
</reference>
<organism evidence="4 5">
    <name type="scientific">Streptomyces jeddahensis</name>
    <dbReference type="NCBI Taxonomy" id="1716141"/>
    <lineage>
        <taxon>Bacteria</taxon>
        <taxon>Bacillati</taxon>
        <taxon>Actinomycetota</taxon>
        <taxon>Actinomycetes</taxon>
        <taxon>Kitasatosporales</taxon>
        <taxon>Streptomycetaceae</taxon>
        <taxon>Streptomyces</taxon>
    </lineage>
</organism>
<gene>
    <name evidence="4" type="ORF">STSP_66380</name>
</gene>
<evidence type="ECO:0000256" key="1">
    <source>
        <dbReference type="ARBA" id="ARBA00001968"/>
    </source>
</evidence>
<dbReference type="Pfam" id="PF13359">
    <property type="entry name" value="DDE_Tnp_4"/>
    <property type="match status" value="1"/>
</dbReference>
<comment type="caution">
    <text evidence="4">The sequence shown here is derived from an EMBL/GenBank/DDBJ whole genome shotgun (WGS) entry which is preliminary data.</text>
</comment>
<dbReference type="GO" id="GO:0046872">
    <property type="term" value="F:metal ion binding"/>
    <property type="evidence" value="ECO:0007669"/>
    <property type="project" value="UniProtKB-KW"/>
</dbReference>
<dbReference type="RefSeq" id="WP_067284623.1">
    <property type="nucleotide sequence ID" value="NZ_LOHS01000160.1"/>
</dbReference>